<organism evidence="1 2">
    <name type="scientific">Apiospora hydei</name>
    <dbReference type="NCBI Taxonomy" id="1337664"/>
    <lineage>
        <taxon>Eukaryota</taxon>
        <taxon>Fungi</taxon>
        <taxon>Dikarya</taxon>
        <taxon>Ascomycota</taxon>
        <taxon>Pezizomycotina</taxon>
        <taxon>Sordariomycetes</taxon>
        <taxon>Xylariomycetidae</taxon>
        <taxon>Amphisphaeriales</taxon>
        <taxon>Apiosporaceae</taxon>
        <taxon>Apiospora</taxon>
    </lineage>
</organism>
<comment type="caution">
    <text evidence="1">The sequence shown here is derived from an EMBL/GenBank/DDBJ whole genome shotgun (WGS) entry which is preliminary data.</text>
</comment>
<keyword evidence="1" id="KW-0808">Transferase</keyword>
<name>A0ABR1W9P4_9PEZI</name>
<accession>A0ABR1W9P4</accession>
<dbReference type="GO" id="GO:0008168">
    <property type="term" value="F:methyltransferase activity"/>
    <property type="evidence" value="ECO:0007669"/>
    <property type="project" value="UniProtKB-KW"/>
</dbReference>
<dbReference type="EMBL" id="JAQQWN010000006">
    <property type="protein sequence ID" value="KAK8080142.1"/>
    <property type="molecule type" value="Genomic_DNA"/>
</dbReference>
<dbReference type="RefSeq" id="XP_066667617.1">
    <property type="nucleotide sequence ID" value="XM_066812275.1"/>
</dbReference>
<dbReference type="PANTHER" id="PTHR14614">
    <property type="entry name" value="HEPATOCELLULAR CARCINOMA-ASSOCIATED ANTIGEN"/>
    <property type="match status" value="1"/>
</dbReference>
<dbReference type="Gene3D" id="3.40.50.150">
    <property type="entry name" value="Vaccinia Virus protein VP39"/>
    <property type="match status" value="1"/>
</dbReference>
<dbReference type="Pfam" id="PF10294">
    <property type="entry name" value="Methyltransf_16"/>
    <property type="match status" value="2"/>
</dbReference>
<protein>
    <submittedName>
        <fullName evidence="1">S-adenosylmethionine-dependent methyltransferase</fullName>
    </submittedName>
</protein>
<keyword evidence="1" id="KW-0489">Methyltransferase</keyword>
<evidence type="ECO:0000313" key="1">
    <source>
        <dbReference type="EMBL" id="KAK8080142.1"/>
    </source>
</evidence>
<sequence>MATQLLFDLLGPEVDDAEEETFLLFSQEIPSQNLGFVDARASSLDLTVAGKDYVIHQTPAVLSSNRAGGTTGAVLWKITPMFADWIASPGNPLWKTGALTSTSSVIELGCGISGLTGMVLSQSVARYVLTDQPYVSKWIDANLAENAANLSASGAATTRRRGKAAAAPPAGNVSFTPLDWELDAVTSRLTGSDAVKSFDAVVACDCIYNDALIRPLVQTCVDVCKLRTAASAAAEAESGQSAQEPALCIVAQQLRDPEIFEGWIKEFHRHFRTWRMPESHLSDALRANPGFVIHVGILRTAPLESHY</sequence>
<dbReference type="SUPFAM" id="SSF53335">
    <property type="entry name" value="S-adenosyl-L-methionine-dependent methyltransferases"/>
    <property type="match status" value="1"/>
</dbReference>
<dbReference type="GO" id="GO:0032259">
    <property type="term" value="P:methylation"/>
    <property type="evidence" value="ECO:0007669"/>
    <property type="project" value="UniProtKB-KW"/>
</dbReference>
<gene>
    <name evidence="1" type="ORF">PG997_007960</name>
</gene>
<evidence type="ECO:0000313" key="2">
    <source>
        <dbReference type="Proteomes" id="UP001433268"/>
    </source>
</evidence>
<keyword evidence="2" id="KW-1185">Reference proteome</keyword>
<reference evidence="1 2" key="1">
    <citation type="submission" date="2023-01" db="EMBL/GenBank/DDBJ databases">
        <title>Analysis of 21 Apiospora genomes using comparative genomics revels a genus with tremendous synthesis potential of carbohydrate active enzymes and secondary metabolites.</title>
        <authorList>
            <person name="Sorensen T."/>
        </authorList>
    </citation>
    <scope>NUCLEOTIDE SEQUENCE [LARGE SCALE GENOMIC DNA]</scope>
    <source>
        <strain evidence="1 2">CBS 114990</strain>
    </source>
</reference>
<dbReference type="GeneID" id="92045335"/>
<dbReference type="InterPro" id="IPR019410">
    <property type="entry name" value="Methyltransf_16"/>
</dbReference>
<proteinExistence type="predicted"/>
<dbReference type="InterPro" id="IPR029063">
    <property type="entry name" value="SAM-dependent_MTases_sf"/>
</dbReference>
<dbReference type="Proteomes" id="UP001433268">
    <property type="component" value="Unassembled WGS sequence"/>
</dbReference>
<dbReference type="PANTHER" id="PTHR14614:SF109">
    <property type="entry name" value="RIBOSOMAL LYSINE N-METHYLTRANSFERASE 5"/>
    <property type="match status" value="1"/>
</dbReference>